<keyword evidence="2" id="KW-1185">Reference proteome</keyword>
<accession>A0ABD3H725</accession>
<dbReference type="InterPro" id="IPR036047">
    <property type="entry name" value="F-box-like_dom_sf"/>
</dbReference>
<evidence type="ECO:0000313" key="2">
    <source>
        <dbReference type="Proteomes" id="UP001633002"/>
    </source>
</evidence>
<gene>
    <name evidence="1" type="ORF">R1sor_003211</name>
</gene>
<dbReference type="PANTHER" id="PTHR31672">
    <property type="entry name" value="BNACNNG10540D PROTEIN"/>
    <property type="match status" value="1"/>
</dbReference>
<dbReference type="AlphaFoldDB" id="A0ABD3H725"/>
<protein>
    <recommendedName>
        <fullName evidence="3">F-box domain-containing protein</fullName>
    </recommendedName>
</protein>
<dbReference type="EMBL" id="JBJQOH010000006">
    <property type="protein sequence ID" value="KAL3685189.1"/>
    <property type="molecule type" value="Genomic_DNA"/>
</dbReference>
<comment type="caution">
    <text evidence="1">The sequence shown here is derived from an EMBL/GenBank/DDBJ whole genome shotgun (WGS) entry which is preliminary data.</text>
</comment>
<dbReference type="InterPro" id="IPR050796">
    <property type="entry name" value="SCF_F-box_component"/>
</dbReference>
<organism evidence="1 2">
    <name type="scientific">Riccia sorocarpa</name>
    <dbReference type="NCBI Taxonomy" id="122646"/>
    <lineage>
        <taxon>Eukaryota</taxon>
        <taxon>Viridiplantae</taxon>
        <taxon>Streptophyta</taxon>
        <taxon>Embryophyta</taxon>
        <taxon>Marchantiophyta</taxon>
        <taxon>Marchantiopsida</taxon>
        <taxon>Marchantiidae</taxon>
        <taxon>Marchantiales</taxon>
        <taxon>Ricciaceae</taxon>
        <taxon>Riccia</taxon>
    </lineage>
</organism>
<evidence type="ECO:0000313" key="1">
    <source>
        <dbReference type="EMBL" id="KAL3685189.1"/>
    </source>
</evidence>
<proteinExistence type="predicted"/>
<reference evidence="1 2" key="1">
    <citation type="submission" date="2024-09" db="EMBL/GenBank/DDBJ databases">
        <title>Chromosome-scale assembly of Riccia sorocarpa.</title>
        <authorList>
            <person name="Paukszto L."/>
        </authorList>
    </citation>
    <scope>NUCLEOTIDE SEQUENCE [LARGE SCALE GENOMIC DNA]</scope>
    <source>
        <strain evidence="1">LP-2024</strain>
        <tissue evidence="1">Aerial parts of the thallus</tissue>
    </source>
</reference>
<dbReference type="SUPFAM" id="SSF81383">
    <property type="entry name" value="F-box domain"/>
    <property type="match status" value="1"/>
</dbReference>
<sequence length="410" mass="47170">MDPEVWKHLPDHEDILRLILSRVSWDTNLRLRSVSKAFYATLSEPSLFTWSSMLTDTSFYTEHSNLNVVDGDSEDHLEQSHADAVCLFSTSQSVTYALVNFELHRWCKLPPLGDLPFGNLNDFTVIGVAEGRLLLERTMSKAIRGDDSLYELDRFLFNPLTRRFIKLPVVPKGNVVRSNLNSRLQIFVVVVNELVTVVAVDFYSQRQPELHRILIWRLGSEDWEILTAYDPTILPVLHAGSANNVVFVGGELFLHVLTYHDGVPGDGIFSFGSRTCPIDPELIWCSGPAIYIYLFQHKGLLKFLELDAGKMTMGYLITVYTFDRSSRSWEEEEIIEMPRHIQKSWSIVEAINMVVVGVLGDILCLRNRREPSYFILFNFLSKQWYRCYAKELVNDGDFDQTTFLWSPERV</sequence>
<dbReference type="PANTHER" id="PTHR31672:SF13">
    <property type="entry name" value="F-BOX PROTEIN CPR30-LIKE"/>
    <property type="match status" value="1"/>
</dbReference>
<evidence type="ECO:0008006" key="3">
    <source>
        <dbReference type="Google" id="ProtNLM"/>
    </source>
</evidence>
<name>A0ABD3H725_9MARC</name>
<dbReference type="Proteomes" id="UP001633002">
    <property type="component" value="Unassembled WGS sequence"/>
</dbReference>